<keyword evidence="1" id="KW-0472">Membrane</keyword>
<name>A0AAE0NTM1_9PEZI</name>
<evidence type="ECO:0000313" key="2">
    <source>
        <dbReference type="EMBL" id="KAK3387447.1"/>
    </source>
</evidence>
<feature type="transmembrane region" description="Helical" evidence="1">
    <location>
        <begin position="66"/>
        <end position="87"/>
    </location>
</feature>
<organism evidence="2 3">
    <name type="scientific">Podospora didyma</name>
    <dbReference type="NCBI Taxonomy" id="330526"/>
    <lineage>
        <taxon>Eukaryota</taxon>
        <taxon>Fungi</taxon>
        <taxon>Dikarya</taxon>
        <taxon>Ascomycota</taxon>
        <taxon>Pezizomycotina</taxon>
        <taxon>Sordariomycetes</taxon>
        <taxon>Sordariomycetidae</taxon>
        <taxon>Sordariales</taxon>
        <taxon>Podosporaceae</taxon>
        <taxon>Podospora</taxon>
    </lineage>
</organism>
<protein>
    <recommendedName>
        <fullName evidence="4">Transmembrane protein</fullName>
    </recommendedName>
</protein>
<evidence type="ECO:0000256" key="1">
    <source>
        <dbReference type="SAM" id="Phobius"/>
    </source>
</evidence>
<reference evidence="2" key="1">
    <citation type="journal article" date="2023" name="Mol. Phylogenet. Evol.">
        <title>Genome-scale phylogeny and comparative genomics of the fungal order Sordariales.</title>
        <authorList>
            <person name="Hensen N."/>
            <person name="Bonometti L."/>
            <person name="Westerberg I."/>
            <person name="Brannstrom I.O."/>
            <person name="Guillou S."/>
            <person name="Cros-Aarteil S."/>
            <person name="Calhoun S."/>
            <person name="Haridas S."/>
            <person name="Kuo A."/>
            <person name="Mondo S."/>
            <person name="Pangilinan J."/>
            <person name="Riley R."/>
            <person name="LaButti K."/>
            <person name="Andreopoulos B."/>
            <person name="Lipzen A."/>
            <person name="Chen C."/>
            <person name="Yan M."/>
            <person name="Daum C."/>
            <person name="Ng V."/>
            <person name="Clum A."/>
            <person name="Steindorff A."/>
            <person name="Ohm R.A."/>
            <person name="Martin F."/>
            <person name="Silar P."/>
            <person name="Natvig D.O."/>
            <person name="Lalanne C."/>
            <person name="Gautier V."/>
            <person name="Ament-Velasquez S.L."/>
            <person name="Kruys A."/>
            <person name="Hutchinson M.I."/>
            <person name="Powell A.J."/>
            <person name="Barry K."/>
            <person name="Miller A.N."/>
            <person name="Grigoriev I.V."/>
            <person name="Debuchy R."/>
            <person name="Gladieux P."/>
            <person name="Hiltunen Thoren M."/>
            <person name="Johannesson H."/>
        </authorList>
    </citation>
    <scope>NUCLEOTIDE SEQUENCE</scope>
    <source>
        <strain evidence="2">CBS 232.78</strain>
    </source>
</reference>
<sequence length="127" mass="15288">MKGQWKWNERANERNGWMNEWMDLVSFLLSLLSSSSFCEAFYLFFIFIYLYSMVLFEVLFLGRSIIYIYVSTIWIGSVVIPSGVWRYQTTLNVTTRFFSKENGIRVLQNTQKGRQKRIRRKDGYHLR</sequence>
<keyword evidence="3" id="KW-1185">Reference proteome</keyword>
<reference evidence="2" key="2">
    <citation type="submission" date="2023-06" db="EMBL/GenBank/DDBJ databases">
        <authorList>
            <consortium name="Lawrence Berkeley National Laboratory"/>
            <person name="Haridas S."/>
            <person name="Hensen N."/>
            <person name="Bonometti L."/>
            <person name="Westerberg I."/>
            <person name="Brannstrom I.O."/>
            <person name="Guillou S."/>
            <person name="Cros-Aarteil S."/>
            <person name="Calhoun S."/>
            <person name="Kuo A."/>
            <person name="Mondo S."/>
            <person name="Pangilinan J."/>
            <person name="Riley R."/>
            <person name="LaButti K."/>
            <person name="Andreopoulos B."/>
            <person name="Lipzen A."/>
            <person name="Chen C."/>
            <person name="Yanf M."/>
            <person name="Daum C."/>
            <person name="Ng V."/>
            <person name="Clum A."/>
            <person name="Steindorff A."/>
            <person name="Ohm R."/>
            <person name="Martin F."/>
            <person name="Silar P."/>
            <person name="Natvig D."/>
            <person name="Lalanne C."/>
            <person name="Gautier V."/>
            <person name="Ament-velasquez S.L."/>
            <person name="Kruys A."/>
            <person name="Hutchinson M.I."/>
            <person name="Powell A.J."/>
            <person name="Barry K."/>
            <person name="Miller A.N."/>
            <person name="Grigoriev I.V."/>
            <person name="Debuchy R."/>
            <person name="Gladieux P."/>
            <person name="Thoren M.H."/>
            <person name="Johannesson H."/>
        </authorList>
    </citation>
    <scope>NUCLEOTIDE SEQUENCE</scope>
    <source>
        <strain evidence="2">CBS 232.78</strain>
    </source>
</reference>
<dbReference type="AlphaFoldDB" id="A0AAE0NTM1"/>
<dbReference type="Proteomes" id="UP001285441">
    <property type="component" value="Unassembled WGS sequence"/>
</dbReference>
<gene>
    <name evidence="2" type="ORF">B0H63DRAFT_157427</name>
</gene>
<feature type="transmembrane region" description="Helical" evidence="1">
    <location>
        <begin position="21"/>
        <end position="54"/>
    </location>
</feature>
<comment type="caution">
    <text evidence="2">The sequence shown here is derived from an EMBL/GenBank/DDBJ whole genome shotgun (WGS) entry which is preliminary data.</text>
</comment>
<keyword evidence="1" id="KW-1133">Transmembrane helix</keyword>
<evidence type="ECO:0000313" key="3">
    <source>
        <dbReference type="Proteomes" id="UP001285441"/>
    </source>
</evidence>
<evidence type="ECO:0008006" key="4">
    <source>
        <dbReference type="Google" id="ProtNLM"/>
    </source>
</evidence>
<dbReference type="EMBL" id="JAULSW010000003">
    <property type="protein sequence ID" value="KAK3387447.1"/>
    <property type="molecule type" value="Genomic_DNA"/>
</dbReference>
<proteinExistence type="predicted"/>
<keyword evidence="1" id="KW-0812">Transmembrane</keyword>
<accession>A0AAE0NTM1</accession>